<evidence type="ECO:0000313" key="2">
    <source>
        <dbReference type="Proteomes" id="UP000005723"/>
    </source>
</evidence>
<proteinExistence type="predicted"/>
<gene>
    <name evidence="1" type="ORF">HMPREF0758_3106</name>
</gene>
<dbReference type="STRING" id="667129.HMPREF0758_3106"/>
<dbReference type="EMBL" id="ADBY01000048">
    <property type="protein sequence ID" value="EFE95415.1"/>
    <property type="molecule type" value="Genomic_DNA"/>
</dbReference>
<protein>
    <submittedName>
        <fullName evidence="1">Uncharacterized protein</fullName>
    </submittedName>
</protein>
<comment type="caution">
    <text evidence="1">The sequence shown here is derived from an EMBL/GenBank/DDBJ whole genome shotgun (WGS) entry which is preliminary data.</text>
</comment>
<reference evidence="1 2" key="1">
    <citation type="submission" date="2010-01" db="EMBL/GenBank/DDBJ databases">
        <authorList>
            <person name="Muzny D."/>
            <person name="Qin X."/>
            <person name="Deng J."/>
            <person name="Jiang H."/>
            <person name="Liu Y."/>
            <person name="Qu J."/>
            <person name="Song X.-Z."/>
            <person name="Zhang L."/>
            <person name="Thornton R."/>
            <person name="Coyle M."/>
            <person name="Francisco L."/>
            <person name="Jackson L."/>
            <person name="Javaid M."/>
            <person name="Korchina V."/>
            <person name="Kovar C."/>
            <person name="Mata R."/>
            <person name="Mathew T."/>
            <person name="Ngo R."/>
            <person name="Nguyen L."/>
            <person name="Nguyen N."/>
            <person name="Okwuonu G."/>
            <person name="Ongeri F."/>
            <person name="Pham C."/>
            <person name="Simmons D."/>
            <person name="Wilczek-Boney K."/>
            <person name="Hale W."/>
            <person name="Jakkamsetti A."/>
            <person name="Pham P."/>
            <person name="Ruth R."/>
            <person name="San Lucas F."/>
            <person name="Warren J."/>
            <person name="Zhang J."/>
            <person name="Zhao Z."/>
            <person name="Zhou C."/>
            <person name="Zhu D."/>
            <person name="Lee S."/>
            <person name="Bess C."/>
            <person name="Blankenburg K."/>
            <person name="Forbes L."/>
            <person name="Fu Q."/>
            <person name="Gubbala S."/>
            <person name="Hirani K."/>
            <person name="Jayaseelan J.C."/>
            <person name="Lara F."/>
            <person name="Munidasa M."/>
            <person name="Palculict T."/>
            <person name="Patil S."/>
            <person name="Pu L.-L."/>
            <person name="Saada N."/>
            <person name="Tang L."/>
            <person name="Weissenberger G."/>
            <person name="Zhu Y."/>
            <person name="Hemphill L."/>
            <person name="Shang Y."/>
            <person name="Youmans B."/>
            <person name="Ayvaz T."/>
            <person name="Ross M."/>
            <person name="Santibanez J."/>
            <person name="Aqrawi P."/>
            <person name="Gross S."/>
            <person name="Joshi V."/>
            <person name="Fowler G."/>
            <person name="Nazareth L."/>
            <person name="Reid J."/>
            <person name="Worley K."/>
            <person name="Petrosino J."/>
            <person name="Highlander S."/>
            <person name="Gibbs R."/>
        </authorList>
    </citation>
    <scope>NUCLEOTIDE SEQUENCE [LARGE SCALE GENOMIC DNA]</scope>
    <source>
        <strain evidence="1 2">DSM 4582</strain>
    </source>
</reference>
<evidence type="ECO:0000313" key="1">
    <source>
        <dbReference type="EMBL" id="EFE95415.1"/>
    </source>
</evidence>
<accession>D4E4K6</accession>
<sequence>MSTLVAAIFPGVQCGENQPVGMGKPLIFDYSNRVQMRFSADKPVRLNLNFSDCVI</sequence>
<keyword evidence="2" id="KW-1185">Reference proteome</keyword>
<dbReference type="AlphaFoldDB" id="D4E4K6"/>
<dbReference type="HOGENOM" id="CLU_3029895_0_0_6"/>
<organism evidence="1 2">
    <name type="scientific">Serratia odorifera DSM 4582</name>
    <dbReference type="NCBI Taxonomy" id="667129"/>
    <lineage>
        <taxon>Bacteria</taxon>
        <taxon>Pseudomonadati</taxon>
        <taxon>Pseudomonadota</taxon>
        <taxon>Gammaproteobacteria</taxon>
        <taxon>Enterobacterales</taxon>
        <taxon>Yersiniaceae</taxon>
        <taxon>Serratia</taxon>
    </lineage>
</organism>
<name>D4E4K6_SEROD</name>
<dbReference type="Proteomes" id="UP000005723">
    <property type="component" value="Unassembled WGS sequence"/>
</dbReference>